<dbReference type="CDD" id="cd01949">
    <property type="entry name" value="GGDEF"/>
    <property type="match status" value="1"/>
</dbReference>
<proteinExistence type="predicted"/>
<dbReference type="NCBIfam" id="TIGR00254">
    <property type="entry name" value="GGDEF"/>
    <property type="match status" value="1"/>
</dbReference>
<dbReference type="EMBL" id="BMLT01000002">
    <property type="protein sequence ID" value="GGO77677.1"/>
    <property type="molecule type" value="Genomic_DNA"/>
</dbReference>
<dbReference type="Pfam" id="PF00990">
    <property type="entry name" value="GGDEF"/>
    <property type="match status" value="1"/>
</dbReference>
<dbReference type="Gene3D" id="3.30.450.350">
    <property type="entry name" value="CHASE domain"/>
    <property type="match status" value="1"/>
</dbReference>
<evidence type="ECO:0000313" key="8">
    <source>
        <dbReference type="Proteomes" id="UP000599578"/>
    </source>
</evidence>
<evidence type="ECO:0000256" key="3">
    <source>
        <dbReference type="ARBA" id="ARBA00022989"/>
    </source>
</evidence>
<comment type="caution">
    <text evidence="7">The sequence shown here is derived from an EMBL/GenBank/DDBJ whole genome shotgun (WGS) entry which is preliminary data.</text>
</comment>
<dbReference type="Pfam" id="PF03924">
    <property type="entry name" value="CHASE"/>
    <property type="match status" value="1"/>
</dbReference>
<reference evidence="7 8" key="1">
    <citation type="journal article" date="2014" name="Int. J. Syst. Evol. Microbiol.">
        <title>Complete genome sequence of Corynebacterium casei LMG S-19264T (=DSM 44701T), isolated from a smear-ripened cheese.</title>
        <authorList>
            <consortium name="US DOE Joint Genome Institute (JGI-PGF)"/>
            <person name="Walter F."/>
            <person name="Albersmeier A."/>
            <person name="Kalinowski J."/>
            <person name="Ruckert C."/>
        </authorList>
    </citation>
    <scope>NUCLEOTIDE SEQUENCE [LARGE SCALE GENOMIC DNA]</scope>
    <source>
        <strain evidence="7 8">CGMCC 1.7286</strain>
    </source>
</reference>
<protein>
    <recommendedName>
        <fullName evidence="6">GGDEF domain-containing protein</fullName>
    </recommendedName>
</protein>
<dbReference type="PROSITE" id="PS50887">
    <property type="entry name" value="GGDEF"/>
    <property type="match status" value="1"/>
</dbReference>
<feature type="transmembrane region" description="Helical" evidence="5">
    <location>
        <begin position="301"/>
        <end position="323"/>
    </location>
</feature>
<dbReference type="InterPro" id="IPR000160">
    <property type="entry name" value="GGDEF_dom"/>
</dbReference>
<dbReference type="PANTHER" id="PTHR46663:SF2">
    <property type="entry name" value="GGDEF DOMAIN-CONTAINING PROTEIN"/>
    <property type="match status" value="1"/>
</dbReference>
<dbReference type="GO" id="GO:0007165">
    <property type="term" value="P:signal transduction"/>
    <property type="evidence" value="ECO:0007669"/>
    <property type="project" value="UniProtKB-ARBA"/>
</dbReference>
<evidence type="ECO:0000256" key="1">
    <source>
        <dbReference type="ARBA" id="ARBA00004370"/>
    </source>
</evidence>
<dbReference type="RefSeq" id="WP_188858520.1">
    <property type="nucleotide sequence ID" value="NZ_BMLT01000002.1"/>
</dbReference>
<name>A0A917Z9G2_9GAMM</name>
<dbReference type="SUPFAM" id="SSF55073">
    <property type="entry name" value="Nucleotide cyclase"/>
    <property type="match status" value="1"/>
</dbReference>
<feature type="transmembrane region" description="Helical" evidence="5">
    <location>
        <begin position="18"/>
        <end position="37"/>
    </location>
</feature>
<dbReference type="GO" id="GO:0003824">
    <property type="term" value="F:catalytic activity"/>
    <property type="evidence" value="ECO:0007669"/>
    <property type="project" value="UniProtKB-ARBA"/>
</dbReference>
<dbReference type="InterPro" id="IPR029787">
    <property type="entry name" value="Nucleotide_cyclase"/>
</dbReference>
<feature type="domain" description="GGDEF" evidence="6">
    <location>
        <begin position="373"/>
        <end position="508"/>
    </location>
</feature>
<dbReference type="Gene3D" id="3.30.70.270">
    <property type="match status" value="1"/>
</dbReference>
<evidence type="ECO:0000259" key="6">
    <source>
        <dbReference type="PROSITE" id="PS50887"/>
    </source>
</evidence>
<keyword evidence="3 5" id="KW-1133">Transmembrane helix</keyword>
<sequence>MERSPAALIPRPHLMSNLVVWVLATLLFVVCVLNLEYRRLDARVDKVADNLRHHLAMQLNLRELSLESFSHHLSTLPVLDLELARNYAARLLQHHPQIYMLALASQVPAGERRRFEKDMSEFSARGFSIHPPREGGATLPPAYYPVVLLEPELPEARGLLGMDMAESSSVLSGLLGGVKDGGLSRPIALADNRGYLLYHAVDSGFGHGAPPTIHGYQHYALLVVRASALLPGWALDMPGLQLRLRHPDSSLGERGLLLEHRSEASQLLPLPVFERVIDMDDEQQPLRLEIEYLPSWQALDIWLLAGLFVAGLLLVAQAGWILLRVSRARHRLLEQQQTLYQKAHFDHLTGLPNTNLLIDRLEQAIRSAQRTSSRVAVFFLDLDEFKRVNDLWGHDVGDQLLIQIGVRLRESMRGEDTVARIHGDEFIVLIPMLDGDEQLRRVRYKLELLFEAPFRVGDIELRQTGSIGLAVYPDDANDAEELLGLADREMYQHKNTRDGGDVSAAVGG</sequence>
<dbReference type="InterPro" id="IPR043128">
    <property type="entry name" value="Rev_trsase/Diguanyl_cyclase"/>
</dbReference>
<organism evidence="7 8">
    <name type="scientific">Marinobacterium nitratireducens</name>
    <dbReference type="NCBI Taxonomy" id="518897"/>
    <lineage>
        <taxon>Bacteria</taxon>
        <taxon>Pseudomonadati</taxon>
        <taxon>Pseudomonadota</taxon>
        <taxon>Gammaproteobacteria</taxon>
        <taxon>Oceanospirillales</taxon>
        <taxon>Oceanospirillaceae</taxon>
        <taxon>Marinobacterium</taxon>
    </lineage>
</organism>
<keyword evidence="4 5" id="KW-0472">Membrane</keyword>
<dbReference type="SMART" id="SM00267">
    <property type="entry name" value="GGDEF"/>
    <property type="match status" value="1"/>
</dbReference>
<keyword evidence="2 5" id="KW-0812">Transmembrane</keyword>
<dbReference type="GO" id="GO:0016020">
    <property type="term" value="C:membrane"/>
    <property type="evidence" value="ECO:0007669"/>
    <property type="project" value="UniProtKB-SubCell"/>
</dbReference>
<dbReference type="SMART" id="SM01079">
    <property type="entry name" value="CHASE"/>
    <property type="match status" value="1"/>
</dbReference>
<accession>A0A917Z9G2</accession>
<gene>
    <name evidence="7" type="ORF">GCM10011348_07780</name>
</gene>
<dbReference type="InterPro" id="IPR042240">
    <property type="entry name" value="CHASE_sf"/>
</dbReference>
<comment type="subcellular location">
    <subcellularLocation>
        <location evidence="1">Membrane</location>
    </subcellularLocation>
</comment>
<evidence type="ECO:0000256" key="4">
    <source>
        <dbReference type="ARBA" id="ARBA00023136"/>
    </source>
</evidence>
<dbReference type="PANTHER" id="PTHR46663">
    <property type="entry name" value="DIGUANYLATE CYCLASE DGCT-RELATED"/>
    <property type="match status" value="1"/>
</dbReference>
<evidence type="ECO:0000256" key="5">
    <source>
        <dbReference type="SAM" id="Phobius"/>
    </source>
</evidence>
<dbReference type="AlphaFoldDB" id="A0A917Z9G2"/>
<dbReference type="InterPro" id="IPR006189">
    <property type="entry name" value="CHASE_dom"/>
</dbReference>
<dbReference type="InterPro" id="IPR052163">
    <property type="entry name" value="DGC-Regulatory_Protein"/>
</dbReference>
<keyword evidence="8" id="KW-1185">Reference proteome</keyword>
<evidence type="ECO:0000256" key="2">
    <source>
        <dbReference type="ARBA" id="ARBA00022692"/>
    </source>
</evidence>
<dbReference type="Proteomes" id="UP000599578">
    <property type="component" value="Unassembled WGS sequence"/>
</dbReference>
<evidence type="ECO:0000313" key="7">
    <source>
        <dbReference type="EMBL" id="GGO77677.1"/>
    </source>
</evidence>